<keyword evidence="5" id="KW-0862">Zinc</keyword>
<dbReference type="PANTHER" id="PTHR20855:SF115">
    <property type="entry name" value="HEPTAHELICAL TRANSMEMBRANE PROTEIN 1"/>
    <property type="match status" value="1"/>
</dbReference>
<evidence type="ECO:0000256" key="6">
    <source>
        <dbReference type="SAM" id="MobiDB-lite"/>
    </source>
</evidence>
<dbReference type="OrthoDB" id="529367at2759"/>
<feature type="compositionally biased region" description="Basic and acidic residues" evidence="6">
    <location>
        <begin position="1"/>
        <end position="34"/>
    </location>
</feature>
<evidence type="ECO:0000256" key="2">
    <source>
        <dbReference type="ARBA" id="ARBA00022692"/>
    </source>
</evidence>
<keyword evidence="4 7" id="KW-0472">Membrane</keyword>
<gene>
    <name evidence="8" type="ORF">HPP92_003477</name>
</gene>
<keyword evidence="3 7" id="KW-1133">Transmembrane helix</keyword>
<dbReference type="Proteomes" id="UP000639772">
    <property type="component" value="Chromosome 1"/>
</dbReference>
<dbReference type="EMBL" id="JADCNM010000001">
    <property type="protein sequence ID" value="KAG0503405.1"/>
    <property type="molecule type" value="Genomic_DNA"/>
</dbReference>
<dbReference type="GO" id="GO:0046872">
    <property type="term" value="F:metal ion binding"/>
    <property type="evidence" value="ECO:0007669"/>
    <property type="project" value="UniProtKB-KW"/>
</dbReference>
<dbReference type="AlphaFoldDB" id="A0A835S329"/>
<dbReference type="GO" id="GO:0038023">
    <property type="term" value="F:signaling receptor activity"/>
    <property type="evidence" value="ECO:0007669"/>
    <property type="project" value="TreeGrafter"/>
</dbReference>
<evidence type="ECO:0000256" key="5">
    <source>
        <dbReference type="PIRSR" id="PIRSR604254-1"/>
    </source>
</evidence>
<feature type="transmembrane region" description="Helical" evidence="7">
    <location>
        <begin position="274"/>
        <end position="295"/>
    </location>
</feature>
<evidence type="ECO:0000313" key="9">
    <source>
        <dbReference type="Proteomes" id="UP000639772"/>
    </source>
</evidence>
<evidence type="ECO:0000256" key="7">
    <source>
        <dbReference type="SAM" id="Phobius"/>
    </source>
</evidence>
<keyword evidence="2 7" id="KW-0812">Transmembrane</keyword>
<proteinExistence type="predicted"/>
<comment type="caution">
    <text evidence="8">The sequence shown here is derived from an EMBL/GenBank/DDBJ whole genome shotgun (WGS) entry which is preliminary data.</text>
</comment>
<feature type="transmembrane region" description="Helical" evidence="7">
    <location>
        <begin position="346"/>
        <end position="366"/>
    </location>
</feature>
<dbReference type="GO" id="GO:0009744">
    <property type="term" value="P:response to sucrose"/>
    <property type="evidence" value="ECO:0007669"/>
    <property type="project" value="UniProtKB-ARBA"/>
</dbReference>
<evidence type="ECO:0000256" key="1">
    <source>
        <dbReference type="ARBA" id="ARBA00004141"/>
    </source>
</evidence>
<feature type="compositionally biased region" description="Basic residues" evidence="6">
    <location>
        <begin position="35"/>
        <end position="45"/>
    </location>
</feature>
<evidence type="ECO:0000313" key="8">
    <source>
        <dbReference type="EMBL" id="KAG0503405.1"/>
    </source>
</evidence>
<evidence type="ECO:0008006" key="10">
    <source>
        <dbReference type="Google" id="ProtNLM"/>
    </source>
</evidence>
<sequence>MVDARDGTVESEELMAKYEKQGGEVAREKKEKKGGNKKRKKKRKDRQGEDGGIGEYRLVGYEELPSYMKENEFIRRYYRSQWPISHAFLSLFSWHNETINVWTHLLGFLLFLGLTVKHLMDMPQVADLLGHLSWSISAKEAENASLNQGSFFSMALPLVTLDRFTANSGDAPLDTAPRWPFLVFLAGSMLCLLTSSLCHLLCCHSRRLNFLLVRLDYAGIAVMIAASFFPPISYAFLCAPRWGVLYLSAISALAVLAVLSLLAPEATPGSRRAFRAMVFCALGLSGIVPAVHIAAVNWAEARRAKTMAWEAAMGLSYLVGTGFYVSRVPERWRPGKFDVAGHSHQIFHVFVLAGAAAHYVAALLFMEWRDKVGCWANTEHIGG</sequence>
<keyword evidence="5" id="KW-0479">Metal-binding</keyword>
<dbReference type="GO" id="GO:0009725">
    <property type="term" value="P:response to hormone"/>
    <property type="evidence" value="ECO:0007669"/>
    <property type="project" value="TreeGrafter"/>
</dbReference>
<dbReference type="PANTHER" id="PTHR20855">
    <property type="entry name" value="ADIPOR/PROGESTIN RECEPTOR-RELATED"/>
    <property type="match status" value="1"/>
</dbReference>
<reference evidence="8 9" key="1">
    <citation type="journal article" date="2020" name="Nat. Food">
        <title>A phased Vanilla planifolia genome enables genetic improvement of flavour and production.</title>
        <authorList>
            <person name="Hasing T."/>
            <person name="Tang H."/>
            <person name="Brym M."/>
            <person name="Khazi F."/>
            <person name="Huang T."/>
            <person name="Chambers A.H."/>
        </authorList>
    </citation>
    <scope>NUCLEOTIDE SEQUENCE [LARGE SCALE GENOMIC DNA]</scope>
    <source>
        <tissue evidence="8">Leaf</tissue>
    </source>
</reference>
<accession>A0A835S329</accession>
<feature type="transmembrane region" description="Helical" evidence="7">
    <location>
        <begin position="243"/>
        <end position="262"/>
    </location>
</feature>
<protein>
    <recommendedName>
        <fullName evidence="10">Heptahelical transmembrane protein ADIPOR1</fullName>
    </recommendedName>
</protein>
<feature type="transmembrane region" description="Helical" evidence="7">
    <location>
        <begin position="215"/>
        <end position="237"/>
    </location>
</feature>
<feature type="binding site" evidence="5">
    <location>
        <position position="344"/>
    </location>
    <ligand>
        <name>Zn(2+)</name>
        <dbReference type="ChEBI" id="CHEBI:29105"/>
    </ligand>
</feature>
<name>A0A835S329_VANPL</name>
<feature type="transmembrane region" description="Helical" evidence="7">
    <location>
        <begin position="181"/>
        <end position="203"/>
    </location>
</feature>
<organism evidence="8 9">
    <name type="scientific">Vanilla planifolia</name>
    <name type="common">Vanilla</name>
    <dbReference type="NCBI Taxonomy" id="51239"/>
    <lineage>
        <taxon>Eukaryota</taxon>
        <taxon>Viridiplantae</taxon>
        <taxon>Streptophyta</taxon>
        <taxon>Embryophyta</taxon>
        <taxon>Tracheophyta</taxon>
        <taxon>Spermatophyta</taxon>
        <taxon>Magnoliopsida</taxon>
        <taxon>Liliopsida</taxon>
        <taxon>Asparagales</taxon>
        <taxon>Orchidaceae</taxon>
        <taxon>Vanilloideae</taxon>
        <taxon>Vanilleae</taxon>
        <taxon>Vanilla</taxon>
    </lineage>
</organism>
<evidence type="ECO:0000256" key="3">
    <source>
        <dbReference type="ARBA" id="ARBA00022989"/>
    </source>
</evidence>
<feature type="binding site" evidence="5">
    <location>
        <position position="199"/>
    </location>
    <ligand>
        <name>Zn(2+)</name>
        <dbReference type="ChEBI" id="CHEBI:29105"/>
    </ligand>
</feature>
<dbReference type="GO" id="GO:0016020">
    <property type="term" value="C:membrane"/>
    <property type="evidence" value="ECO:0007669"/>
    <property type="project" value="UniProtKB-SubCell"/>
</dbReference>
<feature type="transmembrane region" description="Helical" evidence="7">
    <location>
        <begin position="101"/>
        <end position="120"/>
    </location>
</feature>
<dbReference type="InterPro" id="IPR004254">
    <property type="entry name" value="AdipoR/HlyIII-related"/>
</dbReference>
<feature type="region of interest" description="Disordered" evidence="6">
    <location>
        <begin position="1"/>
        <end position="49"/>
    </location>
</feature>
<dbReference type="Pfam" id="PF03006">
    <property type="entry name" value="HlyIII"/>
    <property type="match status" value="1"/>
</dbReference>
<feature type="binding site" evidence="5">
    <location>
        <position position="348"/>
    </location>
    <ligand>
        <name>Zn(2+)</name>
        <dbReference type="ChEBI" id="CHEBI:29105"/>
    </ligand>
</feature>
<evidence type="ECO:0000256" key="4">
    <source>
        <dbReference type="ARBA" id="ARBA00023136"/>
    </source>
</evidence>
<comment type="subcellular location">
    <subcellularLocation>
        <location evidence="1">Membrane</location>
        <topology evidence="1">Multi-pass membrane protein</topology>
    </subcellularLocation>
</comment>
<feature type="transmembrane region" description="Helical" evidence="7">
    <location>
        <begin position="307"/>
        <end position="325"/>
    </location>
</feature>